<protein>
    <submittedName>
        <fullName evidence="3">Uncharacterized protein</fullName>
    </submittedName>
</protein>
<dbReference type="STRING" id="2594813.A0A395MKI4"/>
<dbReference type="EMBL" id="PXXK01000210">
    <property type="protein sequence ID" value="RFN48426.1"/>
    <property type="molecule type" value="Genomic_DNA"/>
</dbReference>
<feature type="chain" id="PRO_5017310333" evidence="2">
    <location>
        <begin position="20"/>
        <end position="409"/>
    </location>
</feature>
<evidence type="ECO:0000256" key="2">
    <source>
        <dbReference type="SAM" id="SignalP"/>
    </source>
</evidence>
<dbReference type="Proteomes" id="UP000265631">
    <property type="component" value="Unassembled WGS sequence"/>
</dbReference>
<feature type="region of interest" description="Disordered" evidence="1">
    <location>
        <begin position="385"/>
        <end position="409"/>
    </location>
</feature>
<dbReference type="AlphaFoldDB" id="A0A395MKI4"/>
<organism evidence="3 4">
    <name type="scientific">Fusarium flagelliforme</name>
    <dbReference type="NCBI Taxonomy" id="2675880"/>
    <lineage>
        <taxon>Eukaryota</taxon>
        <taxon>Fungi</taxon>
        <taxon>Dikarya</taxon>
        <taxon>Ascomycota</taxon>
        <taxon>Pezizomycotina</taxon>
        <taxon>Sordariomycetes</taxon>
        <taxon>Hypocreomycetidae</taxon>
        <taxon>Hypocreales</taxon>
        <taxon>Nectriaceae</taxon>
        <taxon>Fusarium</taxon>
        <taxon>Fusarium incarnatum-equiseti species complex</taxon>
    </lineage>
</organism>
<reference evidence="3 4" key="1">
    <citation type="journal article" date="2018" name="PLoS Pathog.">
        <title>Evolution of structural diversity of trichothecenes, a family of toxins produced by plant pathogenic and entomopathogenic fungi.</title>
        <authorList>
            <person name="Proctor R.H."/>
            <person name="McCormick S.P."/>
            <person name="Kim H.S."/>
            <person name="Cardoza R.E."/>
            <person name="Stanley A.M."/>
            <person name="Lindo L."/>
            <person name="Kelly A."/>
            <person name="Brown D.W."/>
            <person name="Lee T."/>
            <person name="Vaughan M.M."/>
            <person name="Alexander N.J."/>
            <person name="Busman M."/>
            <person name="Gutierrez S."/>
        </authorList>
    </citation>
    <scope>NUCLEOTIDE SEQUENCE [LARGE SCALE GENOMIC DNA]</scope>
    <source>
        <strain evidence="3 4">NRRL 13405</strain>
    </source>
</reference>
<keyword evidence="2" id="KW-0732">Signal</keyword>
<sequence>MIRAFILDVLAVALFGVEASPCRPTSLSLISSVETLSVGSLSASTTGSPSIVAAETSYTGTIESSADTVRTFSSGTTDTETFLLNTATTTDTALAKTSLTGVDELSFAVTADSSATVTTEITTLPLDISASAVTSPPDTATETTTSRAGTTVTIASSTDTTVTTVAHTTTESRDVPITTTAMPGCVQIQLLLNPGFDDSAVSKTPWYGSGARKQQNPYSGPNALSFGFFGSNSNGFWIEQTLTNLNGDYEFAYNYQIFGYSGPSEFGTCHVELKVRGTPMRADANHNVDHWQSGTINWSSEGETISEIVTNGLCAVFMLLNPCFKSEDRNYSGEPITNLFYLNNDIIGHIKSLVSFPLSWADIGSLDLDKADDLIVFAFADQDAKNKRTRHKGQEQEPASSPGEIAEPL</sequence>
<comment type="caution">
    <text evidence="3">The sequence shown here is derived from an EMBL/GenBank/DDBJ whole genome shotgun (WGS) entry which is preliminary data.</text>
</comment>
<keyword evidence="4" id="KW-1185">Reference proteome</keyword>
<evidence type="ECO:0000256" key="1">
    <source>
        <dbReference type="SAM" id="MobiDB-lite"/>
    </source>
</evidence>
<proteinExistence type="predicted"/>
<gene>
    <name evidence="3" type="ORF">FIE12Z_7337</name>
</gene>
<feature type="signal peptide" evidence="2">
    <location>
        <begin position="1"/>
        <end position="19"/>
    </location>
</feature>
<evidence type="ECO:0000313" key="3">
    <source>
        <dbReference type="EMBL" id="RFN48426.1"/>
    </source>
</evidence>
<accession>A0A395MKI4</accession>
<name>A0A395MKI4_9HYPO</name>
<evidence type="ECO:0000313" key="4">
    <source>
        <dbReference type="Proteomes" id="UP000265631"/>
    </source>
</evidence>